<dbReference type="eggNOG" id="COG2378">
    <property type="taxonomic scope" value="Bacteria"/>
</dbReference>
<evidence type="ECO:0000313" key="4">
    <source>
        <dbReference type="EMBL" id="AEG00514.1"/>
    </source>
</evidence>
<organism evidence="4 5">
    <name type="scientific">Methylomonas methanica (strain DSM 25384 / MC09)</name>
    <dbReference type="NCBI Taxonomy" id="857087"/>
    <lineage>
        <taxon>Bacteria</taxon>
        <taxon>Pseudomonadati</taxon>
        <taxon>Pseudomonadota</taxon>
        <taxon>Gammaproteobacteria</taxon>
        <taxon>Methylococcales</taxon>
        <taxon>Methylococcaceae</taxon>
        <taxon>Methylomonas</taxon>
    </lineage>
</organism>
<reference key="2">
    <citation type="submission" date="2011-05" db="EMBL/GenBank/DDBJ databases">
        <title>Complete genome sequence of the aerobic marine methanotroph Methylomonas methanica MC09.</title>
        <authorList>
            <person name="Boden R."/>
            <person name="Cunliffe M."/>
            <person name="Scanlan J."/>
            <person name="Moussard H."/>
            <person name="Kits K.D."/>
            <person name="Klotz M."/>
            <person name="Jetten M."/>
            <person name="Vuilleumier S."/>
            <person name="Han J."/>
            <person name="Peters L."/>
            <person name="Mikhailova N."/>
            <person name="Teshima H."/>
            <person name="Tapia R."/>
            <person name="Kyrpides N."/>
            <person name="Ivanova N."/>
            <person name="Pagani I."/>
            <person name="Cheng J.-F."/>
            <person name="Goodwin L."/>
            <person name="Han C."/>
            <person name="Hauser L."/>
            <person name="Land M."/>
            <person name="Lapidus A."/>
            <person name="Lucas S."/>
            <person name="Pitluck S."/>
            <person name="Woyke T."/>
            <person name="Stein L.Y."/>
            <person name="Murrell C."/>
        </authorList>
    </citation>
    <scope>NUCLEOTIDE SEQUENCE</scope>
    <source>
        <strain>MC09</strain>
    </source>
</reference>
<dbReference type="InterPro" id="IPR036390">
    <property type="entry name" value="WH_DNA-bd_sf"/>
</dbReference>
<proteinExistence type="predicted"/>
<dbReference type="InterPro" id="IPR013196">
    <property type="entry name" value="HTH_11"/>
</dbReference>
<dbReference type="Pfam" id="PF08279">
    <property type="entry name" value="HTH_11"/>
    <property type="match status" value="1"/>
</dbReference>
<dbReference type="GO" id="GO:0003700">
    <property type="term" value="F:DNA-binding transcription factor activity"/>
    <property type="evidence" value="ECO:0007669"/>
    <property type="project" value="InterPro"/>
</dbReference>
<reference evidence="5" key="3">
    <citation type="submission" date="2011-05" db="EMBL/GenBank/DDBJ databases">
        <title>Complete sequence of Methylomonas methanica MC09.</title>
        <authorList>
            <consortium name="US DOE Joint Genome Institute"/>
            <person name="Lucas S."/>
            <person name="Han J."/>
            <person name="Lapidus A."/>
            <person name="Cheng J.-F."/>
            <person name="Goodwin L."/>
            <person name="Pitluck S."/>
            <person name="Peters L."/>
            <person name="Mikhailova N."/>
            <person name="Teshima H."/>
            <person name="Han C."/>
            <person name="Tapia R."/>
            <person name="Land M."/>
            <person name="Hauser L."/>
            <person name="Kyrpides N."/>
            <person name="Ivanova N."/>
            <person name="Pagani I."/>
            <person name="Stein L."/>
            <person name="Woyke T."/>
        </authorList>
    </citation>
    <scope>NUCLEOTIDE SEQUENCE [LARGE SCALE GENOMIC DNA]</scope>
    <source>
        <strain evidence="5">MC09</strain>
    </source>
</reference>
<dbReference type="HOGENOM" id="CLU_041141_7_1_6"/>
<evidence type="ECO:0000259" key="3">
    <source>
        <dbReference type="PROSITE" id="PS51000"/>
    </source>
</evidence>
<dbReference type="Gene3D" id="1.10.10.10">
    <property type="entry name" value="Winged helix-like DNA-binding domain superfamily/Winged helix DNA-binding domain"/>
    <property type="match status" value="1"/>
</dbReference>
<evidence type="ECO:0000256" key="1">
    <source>
        <dbReference type="ARBA" id="ARBA00023015"/>
    </source>
</evidence>
<dbReference type="InterPro" id="IPR026881">
    <property type="entry name" value="WYL_dom"/>
</dbReference>
<gene>
    <name evidence="4" type="ordered locus">Metme_2109</name>
</gene>
<dbReference type="SUPFAM" id="SSF46785">
    <property type="entry name" value="Winged helix' DNA-binding domain"/>
    <property type="match status" value="1"/>
</dbReference>
<keyword evidence="5" id="KW-1185">Reference proteome</keyword>
<dbReference type="PANTHER" id="PTHR34580:SF3">
    <property type="entry name" value="PROTEIN PAFB"/>
    <property type="match status" value="1"/>
</dbReference>
<keyword evidence="2" id="KW-0804">Transcription</keyword>
<dbReference type="PANTHER" id="PTHR34580">
    <property type="match status" value="1"/>
</dbReference>
<dbReference type="SMART" id="SM00420">
    <property type="entry name" value="HTH_DEOR"/>
    <property type="match status" value="1"/>
</dbReference>
<dbReference type="RefSeq" id="WP_013818758.1">
    <property type="nucleotide sequence ID" value="NC_015572.1"/>
</dbReference>
<dbReference type="KEGG" id="mmt:Metme_2109"/>
<dbReference type="InterPro" id="IPR001034">
    <property type="entry name" value="DeoR_HTH"/>
</dbReference>
<dbReference type="InterPro" id="IPR051534">
    <property type="entry name" value="CBASS_pafABC_assoc_protein"/>
</dbReference>
<dbReference type="Proteomes" id="UP000008888">
    <property type="component" value="Chromosome"/>
</dbReference>
<sequence length="233" mass="26529">MKAALSTMRRADRLFQIVQILRNKRLVTAKALAERLEVSERTIYRDIQDLSLSGVPVEGEAGVGYRLRHGLDIPPIMFNADEIQALVVAARLAKTWAGSELGHFAQSALDKITAVIPAELQHKIDGSKLFALRFGPREDIDVNLDVCRKAIDQKRQLRIQYCRADGETSQRLIRPLGLYFWGSIWTLAGWCELRGDFRNFRLDRIQSLHAEELTFTDDEGQSLQDFIARMSCR</sequence>
<evidence type="ECO:0000256" key="2">
    <source>
        <dbReference type="ARBA" id="ARBA00023163"/>
    </source>
</evidence>
<feature type="domain" description="HTH deoR-type" evidence="3">
    <location>
        <begin position="10"/>
        <end position="65"/>
    </location>
</feature>
<dbReference type="PROSITE" id="PS52050">
    <property type="entry name" value="WYL"/>
    <property type="match status" value="1"/>
</dbReference>
<protein>
    <submittedName>
        <fullName evidence="4">Regulatory protein DeoR</fullName>
    </submittedName>
</protein>
<accession>G0A664</accession>
<dbReference type="PROSITE" id="PS51000">
    <property type="entry name" value="HTH_DEOR_2"/>
    <property type="match status" value="1"/>
</dbReference>
<evidence type="ECO:0000313" key="5">
    <source>
        <dbReference type="Proteomes" id="UP000008888"/>
    </source>
</evidence>
<dbReference type="EMBL" id="CP002738">
    <property type="protein sequence ID" value="AEG00514.1"/>
    <property type="molecule type" value="Genomic_DNA"/>
</dbReference>
<dbReference type="InterPro" id="IPR036388">
    <property type="entry name" value="WH-like_DNA-bd_sf"/>
</dbReference>
<dbReference type="Pfam" id="PF13280">
    <property type="entry name" value="WYL"/>
    <property type="match status" value="1"/>
</dbReference>
<reference evidence="4 5" key="1">
    <citation type="journal article" date="2011" name="J. Bacteriol.">
        <title>Complete Genome Sequence of the Aerobic Marine Methanotroph Methylomonas methanica MC09.</title>
        <authorList>
            <person name="Boden R."/>
            <person name="Cunliffe M."/>
            <person name="Scanlan J."/>
            <person name="Moussard H."/>
            <person name="Kits K.D."/>
            <person name="Klotz M.G."/>
            <person name="Jetten M.S."/>
            <person name="Vuilleumier S."/>
            <person name="Han J."/>
            <person name="Peters L."/>
            <person name="Mikhailova N."/>
            <person name="Teshima H."/>
            <person name="Tapia R."/>
            <person name="Kyrpides N."/>
            <person name="Ivanova N."/>
            <person name="Pagani I."/>
            <person name="Cheng J.F."/>
            <person name="Goodwin L."/>
            <person name="Han C."/>
            <person name="Hauser L."/>
            <person name="Land M.L."/>
            <person name="Lapidus A."/>
            <person name="Lucas S."/>
            <person name="Pitluck S."/>
            <person name="Woyke T."/>
            <person name="Stein L."/>
            <person name="Murrell J.C."/>
        </authorList>
    </citation>
    <scope>NUCLEOTIDE SEQUENCE [LARGE SCALE GENOMIC DNA]</scope>
    <source>
        <strain evidence="4 5">MC09</strain>
    </source>
</reference>
<name>G0A664_METMM</name>
<keyword evidence="1" id="KW-0805">Transcription regulation</keyword>
<dbReference type="STRING" id="857087.Metme_2109"/>
<dbReference type="AlphaFoldDB" id="G0A664"/>